<dbReference type="InterPro" id="IPR011006">
    <property type="entry name" value="CheY-like_superfamily"/>
</dbReference>
<keyword evidence="7" id="KW-1185">Reference proteome</keyword>
<dbReference type="InterPro" id="IPR001789">
    <property type="entry name" value="Sig_transdc_resp-reg_receiver"/>
</dbReference>
<dbReference type="InterPro" id="IPR000792">
    <property type="entry name" value="Tscrpt_reg_LuxR_C"/>
</dbReference>
<dbReference type="PROSITE" id="PS50110">
    <property type="entry name" value="RESPONSE_REGULATORY"/>
    <property type="match status" value="1"/>
</dbReference>
<dbReference type="InterPro" id="IPR016032">
    <property type="entry name" value="Sig_transdc_resp-reg_C-effctor"/>
</dbReference>
<keyword evidence="2" id="KW-0238">DNA-binding</keyword>
<evidence type="ECO:0000259" key="5">
    <source>
        <dbReference type="PROSITE" id="PS50110"/>
    </source>
</evidence>
<evidence type="ECO:0000256" key="3">
    <source>
        <dbReference type="PROSITE-ProRule" id="PRU00169"/>
    </source>
</evidence>
<dbReference type="RefSeq" id="WP_158763222.1">
    <property type="nucleotide sequence ID" value="NZ_CP046912.1"/>
</dbReference>
<protein>
    <submittedName>
        <fullName evidence="6">Response regulator</fullName>
    </submittedName>
</protein>
<reference evidence="6 7" key="1">
    <citation type="submission" date="2019-12" db="EMBL/GenBank/DDBJ databases">
        <title>Paraburkholderia acidiphila 7Q-K02 sp. nov and Paraburkholderia acidisoli DHF22 sp. nov., two strains isolated from forest soil.</title>
        <authorList>
            <person name="Gao Z."/>
            <person name="Qiu L."/>
        </authorList>
    </citation>
    <scope>NUCLEOTIDE SEQUENCE [LARGE SCALE GENOMIC DNA]</scope>
    <source>
        <strain evidence="6 7">7Q-K02</strain>
    </source>
</reference>
<dbReference type="PROSITE" id="PS50043">
    <property type="entry name" value="HTH_LUXR_2"/>
    <property type="match status" value="1"/>
</dbReference>
<accession>A0A7Z2GER4</accession>
<dbReference type="PANTHER" id="PTHR43214">
    <property type="entry name" value="TWO-COMPONENT RESPONSE REGULATOR"/>
    <property type="match status" value="1"/>
</dbReference>
<dbReference type="GO" id="GO:0003677">
    <property type="term" value="F:DNA binding"/>
    <property type="evidence" value="ECO:0007669"/>
    <property type="project" value="UniProtKB-KW"/>
</dbReference>
<dbReference type="InterPro" id="IPR058245">
    <property type="entry name" value="NreC/VraR/RcsB-like_REC"/>
</dbReference>
<dbReference type="Pfam" id="PF00072">
    <property type="entry name" value="Response_reg"/>
    <property type="match status" value="1"/>
</dbReference>
<dbReference type="InterPro" id="IPR036388">
    <property type="entry name" value="WH-like_DNA-bd_sf"/>
</dbReference>
<gene>
    <name evidence="6" type="ORF">FAZ97_34580</name>
</gene>
<dbReference type="CDD" id="cd06170">
    <property type="entry name" value="LuxR_C_like"/>
    <property type="match status" value="1"/>
</dbReference>
<dbReference type="CDD" id="cd17535">
    <property type="entry name" value="REC_NarL-like"/>
    <property type="match status" value="1"/>
</dbReference>
<evidence type="ECO:0000259" key="4">
    <source>
        <dbReference type="PROSITE" id="PS50043"/>
    </source>
</evidence>
<dbReference type="Gene3D" id="3.40.50.2300">
    <property type="match status" value="1"/>
</dbReference>
<dbReference type="OrthoDB" id="8585266at2"/>
<dbReference type="InterPro" id="IPR039420">
    <property type="entry name" value="WalR-like"/>
</dbReference>
<dbReference type="Pfam" id="PF00196">
    <property type="entry name" value="GerE"/>
    <property type="match status" value="1"/>
</dbReference>
<dbReference type="SUPFAM" id="SSF46894">
    <property type="entry name" value="C-terminal effector domain of the bipartite response regulators"/>
    <property type="match status" value="1"/>
</dbReference>
<dbReference type="SUPFAM" id="SSF52172">
    <property type="entry name" value="CheY-like"/>
    <property type="match status" value="1"/>
</dbReference>
<sequence length="220" mass="23665">MTYPQHTTALSAAIADDHPMIRLAIRDVLSTIGFHVVELCESGKALFDALERQRFDLVVTDFSMERAPGSEDGLRLIQRLRGRHPDTPIVVFTMLTNSGLLAWIKAEGVAAIVGKSEDPEILKRICLNAVSGSAGPHLSPAVANRIISAGGRPGANTCNLSPKEIEVVRMFANGDSLTSIAASFHRSLATIAAQKRSAMQKLNIANNADLITYARDHGLV</sequence>
<feature type="domain" description="Response regulatory" evidence="5">
    <location>
        <begin position="11"/>
        <end position="130"/>
    </location>
</feature>
<dbReference type="GO" id="GO:0006355">
    <property type="term" value="P:regulation of DNA-templated transcription"/>
    <property type="evidence" value="ECO:0007669"/>
    <property type="project" value="InterPro"/>
</dbReference>
<dbReference type="AlphaFoldDB" id="A0A7Z2GER4"/>
<feature type="modified residue" description="4-aspartylphosphate" evidence="3">
    <location>
        <position position="61"/>
    </location>
</feature>
<feature type="domain" description="HTH luxR-type" evidence="4">
    <location>
        <begin position="153"/>
        <end position="218"/>
    </location>
</feature>
<evidence type="ECO:0000313" key="6">
    <source>
        <dbReference type="EMBL" id="QGZ60049.1"/>
    </source>
</evidence>
<organism evidence="6 7">
    <name type="scientific">Paraburkholderia acidiphila</name>
    <dbReference type="NCBI Taxonomy" id="2571747"/>
    <lineage>
        <taxon>Bacteria</taxon>
        <taxon>Pseudomonadati</taxon>
        <taxon>Pseudomonadota</taxon>
        <taxon>Betaproteobacteria</taxon>
        <taxon>Burkholderiales</taxon>
        <taxon>Burkholderiaceae</taxon>
        <taxon>Paraburkholderia</taxon>
    </lineage>
</organism>
<dbReference type="Gene3D" id="1.10.10.10">
    <property type="entry name" value="Winged helix-like DNA-binding domain superfamily/Winged helix DNA-binding domain"/>
    <property type="match status" value="1"/>
</dbReference>
<dbReference type="PANTHER" id="PTHR43214:SF17">
    <property type="entry name" value="TRANSCRIPTIONAL REGULATORY PROTEIN RCSB"/>
    <property type="match status" value="1"/>
</dbReference>
<dbReference type="SMART" id="SM00421">
    <property type="entry name" value="HTH_LUXR"/>
    <property type="match status" value="1"/>
</dbReference>
<name>A0A7Z2GER4_9BURK</name>
<keyword evidence="1 3" id="KW-0597">Phosphoprotein</keyword>
<dbReference type="EMBL" id="CP046912">
    <property type="protein sequence ID" value="QGZ60049.1"/>
    <property type="molecule type" value="Genomic_DNA"/>
</dbReference>
<evidence type="ECO:0000313" key="7">
    <source>
        <dbReference type="Proteomes" id="UP000434209"/>
    </source>
</evidence>
<dbReference type="KEGG" id="pacp:FAZ97_34580"/>
<dbReference type="Proteomes" id="UP000434209">
    <property type="component" value="Chromosome 4"/>
</dbReference>
<proteinExistence type="predicted"/>
<evidence type="ECO:0000256" key="2">
    <source>
        <dbReference type="ARBA" id="ARBA00023125"/>
    </source>
</evidence>
<evidence type="ECO:0000256" key="1">
    <source>
        <dbReference type="ARBA" id="ARBA00022553"/>
    </source>
</evidence>
<dbReference type="SMART" id="SM00448">
    <property type="entry name" value="REC"/>
    <property type="match status" value="1"/>
</dbReference>
<dbReference type="GO" id="GO:0000160">
    <property type="term" value="P:phosphorelay signal transduction system"/>
    <property type="evidence" value="ECO:0007669"/>
    <property type="project" value="InterPro"/>
</dbReference>